<organism evidence="2 3">
    <name type="scientific">Ditylenchus destructor</name>
    <dbReference type="NCBI Taxonomy" id="166010"/>
    <lineage>
        <taxon>Eukaryota</taxon>
        <taxon>Metazoa</taxon>
        <taxon>Ecdysozoa</taxon>
        <taxon>Nematoda</taxon>
        <taxon>Chromadorea</taxon>
        <taxon>Rhabditida</taxon>
        <taxon>Tylenchina</taxon>
        <taxon>Tylenchomorpha</taxon>
        <taxon>Sphaerularioidea</taxon>
        <taxon>Anguinidae</taxon>
        <taxon>Anguininae</taxon>
        <taxon>Ditylenchus</taxon>
    </lineage>
</organism>
<comment type="caution">
    <text evidence="2">The sequence shown here is derived from an EMBL/GenBank/DDBJ whole genome shotgun (WGS) entry which is preliminary data.</text>
</comment>
<dbReference type="AlphaFoldDB" id="A0AAD4MPJ6"/>
<reference evidence="2" key="1">
    <citation type="submission" date="2022-01" db="EMBL/GenBank/DDBJ databases">
        <title>Genome Sequence Resource for Two Populations of Ditylenchus destructor, the Migratory Endoparasitic Phytonematode.</title>
        <authorList>
            <person name="Zhang H."/>
            <person name="Lin R."/>
            <person name="Xie B."/>
        </authorList>
    </citation>
    <scope>NUCLEOTIDE SEQUENCE</scope>
    <source>
        <strain evidence="2">BazhouSP</strain>
    </source>
</reference>
<gene>
    <name evidence="2" type="ORF">DdX_18689</name>
</gene>
<protein>
    <recommendedName>
        <fullName evidence="1">DUF4440 domain-containing protein</fullName>
    </recommendedName>
</protein>
<evidence type="ECO:0000313" key="2">
    <source>
        <dbReference type="EMBL" id="KAI1697094.1"/>
    </source>
</evidence>
<proteinExistence type="predicted"/>
<dbReference type="Proteomes" id="UP001201812">
    <property type="component" value="Unassembled WGS sequence"/>
</dbReference>
<sequence>MPLSQKEVDSLIHGLDEAFKKAFLAQDAKAITEMYHPQATFVMTGVKCAYGREAILKAYQEWLASKPAPFQDDEKKPYEHVYKKAADGKYLFYHDEFAP</sequence>
<name>A0AAD4MPJ6_9BILA</name>
<dbReference type="EMBL" id="JAKKPZ010000287">
    <property type="protein sequence ID" value="KAI1697094.1"/>
    <property type="molecule type" value="Genomic_DNA"/>
</dbReference>
<dbReference type="InterPro" id="IPR027843">
    <property type="entry name" value="DUF4440"/>
</dbReference>
<accession>A0AAD4MPJ6</accession>
<dbReference type="InterPro" id="IPR032710">
    <property type="entry name" value="NTF2-like_dom_sf"/>
</dbReference>
<dbReference type="Gene3D" id="3.10.450.50">
    <property type="match status" value="1"/>
</dbReference>
<keyword evidence="3" id="KW-1185">Reference proteome</keyword>
<dbReference type="SUPFAM" id="SSF54427">
    <property type="entry name" value="NTF2-like"/>
    <property type="match status" value="1"/>
</dbReference>
<dbReference type="Pfam" id="PF14534">
    <property type="entry name" value="DUF4440"/>
    <property type="match status" value="1"/>
</dbReference>
<evidence type="ECO:0000259" key="1">
    <source>
        <dbReference type="Pfam" id="PF14534"/>
    </source>
</evidence>
<evidence type="ECO:0000313" key="3">
    <source>
        <dbReference type="Proteomes" id="UP001201812"/>
    </source>
</evidence>
<feature type="domain" description="DUF4440" evidence="1">
    <location>
        <begin position="12"/>
        <end position="63"/>
    </location>
</feature>